<accession>A0ABR2W4A0</accession>
<dbReference type="SUPFAM" id="SSF111347">
    <property type="entry name" value="Rap/Ran-GAP"/>
    <property type="match status" value="1"/>
</dbReference>
<dbReference type="InterPro" id="IPR000331">
    <property type="entry name" value="Rap/Ran_GAP_dom"/>
</dbReference>
<dbReference type="Proteomes" id="UP001479436">
    <property type="component" value="Unassembled WGS sequence"/>
</dbReference>
<evidence type="ECO:0000259" key="2">
    <source>
        <dbReference type="PROSITE" id="PS50085"/>
    </source>
</evidence>
<keyword evidence="4" id="KW-1185">Reference proteome</keyword>
<dbReference type="InterPro" id="IPR035974">
    <property type="entry name" value="Rap/Ran-GAP_sf"/>
</dbReference>
<gene>
    <name evidence="3" type="ORF">K7432_005336</name>
</gene>
<keyword evidence="1" id="KW-0343">GTPase activation</keyword>
<feature type="domain" description="Rap-GAP" evidence="2">
    <location>
        <begin position="140"/>
        <end position="353"/>
    </location>
</feature>
<dbReference type="Gene3D" id="3.40.50.11210">
    <property type="entry name" value="Rap/Ran-GAP"/>
    <property type="match status" value="1"/>
</dbReference>
<dbReference type="PROSITE" id="PS50085">
    <property type="entry name" value="RAPGAP"/>
    <property type="match status" value="1"/>
</dbReference>
<name>A0ABR2W4A0_9FUNG</name>
<sequence length="359" mass="41428">MKLFKTRNTGFYKVTGSISARVTLLGVQESLLQEAERNIVWYREHFFGQEHQNYLALKSRHGPLSISVVEDFDKQKYHVLIRTSQGTEFYSLDISCVHNPWYRRYISLPPTISTILRALQYFPDSSKLYLCKNPMLPNGLLEMEERQVIRSYKFGIGYLGPGQSSEEHMYSTRSEQTSPGFLKFLSFLGETVPLKDWKGYRGGLDVISDNTGKESVYTSWQNYEIMFHVASMLPYDPRDEQFLERKRHLGNDIVLIIFDESEEAFQLSTISSNRNHVICLVKPVENGYCISLACRKDVPTFQPMLPEPSIINQDAISRDFLLHILINAERASYKAPVFSAQISRTRSVLLYDIAERFIG</sequence>
<evidence type="ECO:0000313" key="4">
    <source>
        <dbReference type="Proteomes" id="UP001479436"/>
    </source>
</evidence>
<dbReference type="Pfam" id="PF21022">
    <property type="entry name" value="Rap-GAP_dimer"/>
    <property type="match status" value="1"/>
</dbReference>
<protein>
    <recommendedName>
        <fullName evidence="2">Rap-GAP domain-containing protein</fullName>
    </recommendedName>
</protein>
<organism evidence="3 4">
    <name type="scientific">Basidiobolus ranarum</name>
    <dbReference type="NCBI Taxonomy" id="34480"/>
    <lineage>
        <taxon>Eukaryota</taxon>
        <taxon>Fungi</taxon>
        <taxon>Fungi incertae sedis</taxon>
        <taxon>Zoopagomycota</taxon>
        <taxon>Entomophthoromycotina</taxon>
        <taxon>Basidiobolomycetes</taxon>
        <taxon>Basidiobolales</taxon>
        <taxon>Basidiobolaceae</taxon>
        <taxon>Basidiobolus</taxon>
    </lineage>
</organism>
<dbReference type="PANTHER" id="PTHR15711">
    <property type="entry name" value="RAP GTPASE-ACTIVATING PROTEIN"/>
    <property type="match status" value="1"/>
</dbReference>
<dbReference type="EMBL" id="JASJQH010007082">
    <property type="protein sequence ID" value="KAK9718614.1"/>
    <property type="molecule type" value="Genomic_DNA"/>
</dbReference>
<dbReference type="Pfam" id="PF02145">
    <property type="entry name" value="Rap_GAP"/>
    <property type="match status" value="1"/>
</dbReference>
<reference evidence="3 4" key="1">
    <citation type="submission" date="2023-04" db="EMBL/GenBank/DDBJ databases">
        <title>Genome of Basidiobolus ranarum AG-B5.</title>
        <authorList>
            <person name="Stajich J.E."/>
            <person name="Carter-House D."/>
            <person name="Gryganskyi A."/>
        </authorList>
    </citation>
    <scope>NUCLEOTIDE SEQUENCE [LARGE SCALE GENOMIC DNA]</scope>
    <source>
        <strain evidence="3 4">AG-B5</strain>
    </source>
</reference>
<dbReference type="PANTHER" id="PTHR15711:SF65">
    <property type="entry name" value="RAPGAP_RANGAP DOMAIN-CONTAINING PROTEIN"/>
    <property type="match status" value="1"/>
</dbReference>
<comment type="caution">
    <text evidence="3">The sequence shown here is derived from an EMBL/GenBank/DDBJ whole genome shotgun (WGS) entry which is preliminary data.</text>
</comment>
<evidence type="ECO:0000256" key="1">
    <source>
        <dbReference type="ARBA" id="ARBA00022468"/>
    </source>
</evidence>
<proteinExistence type="predicted"/>
<evidence type="ECO:0000313" key="3">
    <source>
        <dbReference type="EMBL" id="KAK9718614.1"/>
    </source>
</evidence>
<dbReference type="InterPro" id="IPR050989">
    <property type="entry name" value="Rap1_Ran_GAP"/>
</dbReference>